<protein>
    <recommendedName>
        <fullName evidence="2">Sortilin N-terminal domain-containing protein</fullName>
    </recommendedName>
</protein>
<dbReference type="GO" id="GO:0010411">
    <property type="term" value="P:xyloglucan metabolic process"/>
    <property type="evidence" value="ECO:0007669"/>
    <property type="project" value="TreeGrafter"/>
</dbReference>
<accession>A0A382JEX1</accession>
<feature type="non-terminal residue" evidence="1">
    <location>
        <position position="1"/>
    </location>
</feature>
<proteinExistence type="predicted"/>
<evidence type="ECO:0000313" key="1">
    <source>
        <dbReference type="EMBL" id="SVC10874.1"/>
    </source>
</evidence>
<dbReference type="SUPFAM" id="SSF50939">
    <property type="entry name" value="Sialidases"/>
    <property type="match status" value="1"/>
</dbReference>
<dbReference type="Gene3D" id="2.130.10.10">
    <property type="entry name" value="YVTN repeat-like/Quinoprotein amine dehydrogenase"/>
    <property type="match status" value="2"/>
</dbReference>
<gene>
    <name evidence="1" type="ORF">METZ01_LOCUS263728</name>
</gene>
<dbReference type="EMBL" id="UINC01074043">
    <property type="protein sequence ID" value="SVC10874.1"/>
    <property type="molecule type" value="Genomic_DNA"/>
</dbReference>
<sequence length="346" mass="37413">GLWVAEDITGTDPGWGKIDDFWDNMAVTTIVYDPTNTNTFYVGTGEGWYNGGAVRGSGIWKSEDGGMSWFHLDATDGDEFLFVQKIIVHPSDGTVFAATRSTSSVGGGIFLSNDSGTSWTKVLESEGNSSRAADLEIGSDGAIYAALGIWYADGVYKSTDGTNWAKLNNGSNGFPTTGFGRLEIATAPSNSDVIYVVGSSGENTNDDIGVFLKSVDSGESWTNVTIPLNTNNNHFTRGQAWYDLILAVDPTDENIVYAGGIDLFKSEDGGDNWTEISHWYGGFGYPYVHADQHGFVFNPDDNQSILFSNDGGIHRTSDGGTTFEERNTGYNVTQFYSCAIHPDEDN</sequence>
<feature type="non-terminal residue" evidence="1">
    <location>
        <position position="346"/>
    </location>
</feature>
<dbReference type="PANTHER" id="PTHR43739:SF5">
    <property type="entry name" value="EXO-ALPHA-SIALIDASE"/>
    <property type="match status" value="1"/>
</dbReference>
<dbReference type="CDD" id="cd15482">
    <property type="entry name" value="Sialidase_non-viral"/>
    <property type="match status" value="1"/>
</dbReference>
<dbReference type="InterPro" id="IPR015943">
    <property type="entry name" value="WD40/YVTN_repeat-like_dom_sf"/>
</dbReference>
<dbReference type="PANTHER" id="PTHR43739">
    <property type="entry name" value="XYLOGLUCANASE (EUROFUNG)"/>
    <property type="match status" value="1"/>
</dbReference>
<dbReference type="AlphaFoldDB" id="A0A382JEX1"/>
<organism evidence="1">
    <name type="scientific">marine metagenome</name>
    <dbReference type="NCBI Taxonomy" id="408172"/>
    <lineage>
        <taxon>unclassified sequences</taxon>
        <taxon>metagenomes</taxon>
        <taxon>ecological metagenomes</taxon>
    </lineage>
</organism>
<name>A0A382JEX1_9ZZZZ</name>
<evidence type="ECO:0008006" key="2">
    <source>
        <dbReference type="Google" id="ProtNLM"/>
    </source>
</evidence>
<dbReference type="InterPro" id="IPR036278">
    <property type="entry name" value="Sialidase_sf"/>
</dbReference>
<dbReference type="InterPro" id="IPR052025">
    <property type="entry name" value="Xyloglucanase_GH74"/>
</dbReference>
<reference evidence="1" key="1">
    <citation type="submission" date="2018-05" db="EMBL/GenBank/DDBJ databases">
        <authorList>
            <person name="Lanie J.A."/>
            <person name="Ng W.-L."/>
            <person name="Kazmierczak K.M."/>
            <person name="Andrzejewski T.M."/>
            <person name="Davidsen T.M."/>
            <person name="Wayne K.J."/>
            <person name="Tettelin H."/>
            <person name="Glass J.I."/>
            <person name="Rusch D."/>
            <person name="Podicherti R."/>
            <person name="Tsui H.-C.T."/>
            <person name="Winkler M.E."/>
        </authorList>
    </citation>
    <scope>NUCLEOTIDE SEQUENCE</scope>
</reference>